<evidence type="ECO:0000256" key="1">
    <source>
        <dbReference type="ARBA" id="ARBA00023125"/>
    </source>
</evidence>
<dbReference type="Pfam" id="PF01381">
    <property type="entry name" value="HTH_3"/>
    <property type="match status" value="1"/>
</dbReference>
<protein>
    <submittedName>
        <fullName evidence="4">Helix-turn-helix</fullName>
    </submittedName>
</protein>
<dbReference type="GO" id="GO:0003677">
    <property type="term" value="F:DNA binding"/>
    <property type="evidence" value="ECO:0007669"/>
    <property type="project" value="UniProtKB-KW"/>
</dbReference>
<feature type="region of interest" description="Disordered" evidence="2">
    <location>
        <begin position="71"/>
        <end position="102"/>
    </location>
</feature>
<evidence type="ECO:0000256" key="2">
    <source>
        <dbReference type="SAM" id="MobiDB-lite"/>
    </source>
</evidence>
<accession>A0A1M6WP79</accession>
<dbReference type="InterPro" id="IPR010982">
    <property type="entry name" value="Lambda_DNA-bd_dom_sf"/>
</dbReference>
<keyword evidence="1" id="KW-0238">DNA-binding</keyword>
<dbReference type="Proteomes" id="UP000184263">
    <property type="component" value="Unassembled WGS sequence"/>
</dbReference>
<evidence type="ECO:0000313" key="4">
    <source>
        <dbReference type="EMBL" id="SHK95537.1"/>
    </source>
</evidence>
<dbReference type="RefSeq" id="WP_073091808.1">
    <property type="nucleotide sequence ID" value="NZ_FRBC01000027.1"/>
</dbReference>
<dbReference type="PANTHER" id="PTHR46558:SF11">
    <property type="entry name" value="HTH-TYPE TRANSCRIPTIONAL REGULATOR XRE"/>
    <property type="match status" value="1"/>
</dbReference>
<dbReference type="EMBL" id="FRBC01000027">
    <property type="protein sequence ID" value="SHK95537.1"/>
    <property type="molecule type" value="Genomic_DNA"/>
</dbReference>
<name>A0A1M6WP79_SELRU</name>
<evidence type="ECO:0000259" key="3">
    <source>
        <dbReference type="PROSITE" id="PS50943"/>
    </source>
</evidence>
<dbReference type="SMART" id="SM00530">
    <property type="entry name" value="HTH_XRE"/>
    <property type="match status" value="1"/>
</dbReference>
<sequence length="139" mass="15583">MITGERIRNIREDKDILQQELADAVGINVSVLSRIEKGTRQLRDDELVKIADKLNASVDYLLGRTDEPQGTGFQKGLLGDINGDSPGGWQNMSLDDDDDSMDTESQKLLADYRQLDEKARETIKSMIEISLRKKANSDD</sequence>
<feature type="domain" description="HTH cro/C1-type" evidence="3">
    <location>
        <begin position="7"/>
        <end position="61"/>
    </location>
</feature>
<proteinExistence type="predicted"/>
<dbReference type="AlphaFoldDB" id="A0A1M6WP79"/>
<organism evidence="4 5">
    <name type="scientific">Selenomonas ruminantium</name>
    <dbReference type="NCBI Taxonomy" id="971"/>
    <lineage>
        <taxon>Bacteria</taxon>
        <taxon>Bacillati</taxon>
        <taxon>Bacillota</taxon>
        <taxon>Negativicutes</taxon>
        <taxon>Selenomonadales</taxon>
        <taxon>Selenomonadaceae</taxon>
        <taxon>Selenomonas</taxon>
    </lineage>
</organism>
<reference evidence="4 5" key="1">
    <citation type="submission" date="2016-11" db="EMBL/GenBank/DDBJ databases">
        <authorList>
            <person name="Jaros S."/>
            <person name="Januszkiewicz K."/>
            <person name="Wedrychowicz H."/>
        </authorList>
    </citation>
    <scope>NUCLEOTIDE SEQUENCE [LARGE SCALE GENOMIC DNA]</scope>
    <source>
        <strain evidence="4 5">HD4</strain>
    </source>
</reference>
<evidence type="ECO:0000313" key="5">
    <source>
        <dbReference type="Proteomes" id="UP000184263"/>
    </source>
</evidence>
<dbReference type="PROSITE" id="PS50943">
    <property type="entry name" value="HTH_CROC1"/>
    <property type="match status" value="1"/>
</dbReference>
<dbReference type="InterPro" id="IPR001387">
    <property type="entry name" value="Cro/C1-type_HTH"/>
</dbReference>
<gene>
    <name evidence="4" type="ORF">SAMN05216582_1279</name>
</gene>
<dbReference type="Gene3D" id="1.10.260.40">
    <property type="entry name" value="lambda repressor-like DNA-binding domains"/>
    <property type="match status" value="1"/>
</dbReference>
<dbReference type="SUPFAM" id="SSF47413">
    <property type="entry name" value="lambda repressor-like DNA-binding domains"/>
    <property type="match status" value="1"/>
</dbReference>
<dbReference type="CDD" id="cd00093">
    <property type="entry name" value="HTH_XRE"/>
    <property type="match status" value="1"/>
</dbReference>
<dbReference type="PANTHER" id="PTHR46558">
    <property type="entry name" value="TRACRIPTIONAL REGULATORY PROTEIN-RELATED-RELATED"/>
    <property type="match status" value="1"/>
</dbReference>